<dbReference type="Proteomes" id="UP001237642">
    <property type="component" value="Unassembled WGS sequence"/>
</dbReference>
<keyword evidence="2" id="KW-1185">Reference proteome</keyword>
<reference evidence="1" key="1">
    <citation type="submission" date="2023-02" db="EMBL/GenBank/DDBJ databases">
        <title>Genome of toxic invasive species Heracleum sosnowskyi carries increased number of genes despite the absence of recent whole-genome duplications.</title>
        <authorList>
            <person name="Schelkunov M."/>
            <person name="Shtratnikova V."/>
            <person name="Makarenko M."/>
            <person name="Klepikova A."/>
            <person name="Omelchenko D."/>
            <person name="Novikova G."/>
            <person name="Obukhova E."/>
            <person name="Bogdanov V."/>
            <person name="Penin A."/>
            <person name="Logacheva M."/>
        </authorList>
    </citation>
    <scope>NUCLEOTIDE SEQUENCE</scope>
    <source>
        <strain evidence="1">Hsosn_3</strain>
        <tissue evidence="1">Leaf</tissue>
    </source>
</reference>
<evidence type="ECO:0000313" key="2">
    <source>
        <dbReference type="Proteomes" id="UP001237642"/>
    </source>
</evidence>
<dbReference type="EMBL" id="JAUIZM010000008">
    <property type="protein sequence ID" value="KAK1368851.1"/>
    <property type="molecule type" value="Genomic_DNA"/>
</dbReference>
<proteinExistence type="predicted"/>
<comment type="caution">
    <text evidence="1">The sequence shown here is derived from an EMBL/GenBank/DDBJ whole genome shotgun (WGS) entry which is preliminary data.</text>
</comment>
<reference evidence="1" key="2">
    <citation type="submission" date="2023-05" db="EMBL/GenBank/DDBJ databases">
        <authorList>
            <person name="Schelkunov M.I."/>
        </authorList>
    </citation>
    <scope>NUCLEOTIDE SEQUENCE</scope>
    <source>
        <strain evidence="1">Hsosn_3</strain>
        <tissue evidence="1">Leaf</tissue>
    </source>
</reference>
<organism evidence="1 2">
    <name type="scientific">Heracleum sosnowskyi</name>
    <dbReference type="NCBI Taxonomy" id="360622"/>
    <lineage>
        <taxon>Eukaryota</taxon>
        <taxon>Viridiplantae</taxon>
        <taxon>Streptophyta</taxon>
        <taxon>Embryophyta</taxon>
        <taxon>Tracheophyta</taxon>
        <taxon>Spermatophyta</taxon>
        <taxon>Magnoliopsida</taxon>
        <taxon>eudicotyledons</taxon>
        <taxon>Gunneridae</taxon>
        <taxon>Pentapetalae</taxon>
        <taxon>asterids</taxon>
        <taxon>campanulids</taxon>
        <taxon>Apiales</taxon>
        <taxon>Apiaceae</taxon>
        <taxon>Apioideae</taxon>
        <taxon>apioid superclade</taxon>
        <taxon>Tordylieae</taxon>
        <taxon>Tordyliinae</taxon>
        <taxon>Heracleum</taxon>
    </lineage>
</organism>
<sequence length="112" mass="12723">MDSVGNVIEEKRLVGFFIIDIGAQFDLEKADYFKMHEYSLCSVNNGLKSDVGVGDLVLCRITYDSSKKSLYNLASKSIDHGSKKVVNVKAILRIWMDKVFGLGIMIWRELRM</sequence>
<gene>
    <name evidence="1" type="ORF">POM88_034943</name>
</gene>
<dbReference type="AlphaFoldDB" id="A0AAD8MCU3"/>
<protein>
    <submittedName>
        <fullName evidence="1">Uncharacterized protein</fullName>
    </submittedName>
</protein>
<evidence type="ECO:0000313" key="1">
    <source>
        <dbReference type="EMBL" id="KAK1368851.1"/>
    </source>
</evidence>
<accession>A0AAD8MCU3</accession>
<name>A0AAD8MCU3_9APIA</name>